<keyword evidence="1" id="KW-0479">Metal-binding</keyword>
<evidence type="ECO:0000256" key="2">
    <source>
        <dbReference type="ARBA" id="ARBA00022801"/>
    </source>
</evidence>
<dbReference type="InterPro" id="IPR023214">
    <property type="entry name" value="HAD_sf"/>
</dbReference>
<dbReference type="EMBL" id="BX569695">
    <property type="protein sequence ID" value="CAE08949.1"/>
    <property type="molecule type" value="Genomic_DNA"/>
</dbReference>
<protein>
    <recommendedName>
        <fullName evidence="6">HAD-IIB family hydrolase</fullName>
    </recommendedName>
</protein>
<dbReference type="GO" id="GO:0005829">
    <property type="term" value="C:cytosol"/>
    <property type="evidence" value="ECO:0007669"/>
    <property type="project" value="TreeGrafter"/>
</dbReference>
<dbReference type="NCBIfam" id="TIGR02463">
    <property type="entry name" value="MPGP_rel"/>
    <property type="match status" value="1"/>
</dbReference>
<evidence type="ECO:0000256" key="3">
    <source>
        <dbReference type="ARBA" id="ARBA00022842"/>
    </source>
</evidence>
<dbReference type="RefSeq" id="WP_011129287.1">
    <property type="nucleotide sequence ID" value="NC_005070.1"/>
</dbReference>
<dbReference type="STRING" id="84588.SYNW2434"/>
<dbReference type="Pfam" id="PF08282">
    <property type="entry name" value="Hydrolase_3"/>
    <property type="match status" value="2"/>
</dbReference>
<dbReference type="eggNOG" id="COG3769">
    <property type="taxonomic scope" value="Bacteria"/>
</dbReference>
<dbReference type="Proteomes" id="UP000001422">
    <property type="component" value="Chromosome"/>
</dbReference>
<dbReference type="SFLD" id="SFLDG01140">
    <property type="entry name" value="C2.B:_Phosphomannomutase_and_P"/>
    <property type="match status" value="1"/>
</dbReference>
<reference evidence="4 5" key="1">
    <citation type="journal article" date="2003" name="Nature">
        <title>The genome of a motile marine Synechococcus.</title>
        <authorList>
            <person name="Palenik B."/>
            <person name="Brahamsha B."/>
            <person name="Larimer F."/>
            <person name="Land M."/>
            <person name="Hauser L."/>
            <person name="Chain P."/>
            <person name="Lamerdin J."/>
            <person name="Regala W."/>
            <person name="Allen E.A."/>
            <person name="McCarren J."/>
            <person name="Paulsen I."/>
            <person name="Dufresne A."/>
            <person name="Partensky F."/>
            <person name="Webb E."/>
            <person name="Waterbury J."/>
        </authorList>
    </citation>
    <scope>NUCLEOTIDE SEQUENCE [LARGE SCALE GENOMIC DNA]</scope>
    <source>
        <strain evidence="4 5">WH8102</strain>
    </source>
</reference>
<dbReference type="PANTHER" id="PTHR10000:SF8">
    <property type="entry name" value="HAD SUPERFAMILY HYDROLASE-LIKE, TYPE 3"/>
    <property type="match status" value="1"/>
</dbReference>
<dbReference type="GO" id="GO:0051479">
    <property type="term" value="P:mannosylglycerate biosynthetic process"/>
    <property type="evidence" value="ECO:0007669"/>
    <property type="project" value="InterPro"/>
</dbReference>
<dbReference type="GO" id="GO:0050531">
    <property type="term" value="F:mannosyl-3-phosphoglycerate phosphatase activity"/>
    <property type="evidence" value="ECO:0007669"/>
    <property type="project" value="InterPro"/>
</dbReference>
<dbReference type="Gene3D" id="3.40.50.1000">
    <property type="entry name" value="HAD superfamily/HAD-like"/>
    <property type="match status" value="1"/>
</dbReference>
<proteinExistence type="predicted"/>
<name>Q7U3J8_PARMW</name>
<dbReference type="GO" id="GO:0000287">
    <property type="term" value="F:magnesium ion binding"/>
    <property type="evidence" value="ECO:0007669"/>
    <property type="project" value="TreeGrafter"/>
</dbReference>
<dbReference type="SFLD" id="SFLDG01142">
    <property type="entry name" value="C2.B.2:_Mannosyl-3-phosphoglyc"/>
    <property type="match status" value="1"/>
</dbReference>
<keyword evidence="5" id="KW-1185">Reference proteome</keyword>
<dbReference type="NCBIfam" id="TIGR01486">
    <property type="entry name" value="HAD-SF-IIB-MPGP"/>
    <property type="match status" value="1"/>
</dbReference>
<dbReference type="SFLD" id="SFLDS00003">
    <property type="entry name" value="Haloacid_Dehalogenase"/>
    <property type="match status" value="1"/>
</dbReference>
<accession>Q7U3J8</accession>
<evidence type="ECO:0000256" key="1">
    <source>
        <dbReference type="ARBA" id="ARBA00022723"/>
    </source>
</evidence>
<dbReference type="AlphaFoldDB" id="Q7U3J8"/>
<evidence type="ECO:0000313" key="5">
    <source>
        <dbReference type="Proteomes" id="UP000001422"/>
    </source>
</evidence>
<keyword evidence="3" id="KW-0460">Magnesium</keyword>
<sequence>MSNPQSCRWWVVTDLDGTLMDHHYDWAPAAAVLRSLQRAGVPVIPCTSKTAEEVERFRAAAQLRDPYIVENGGAIHGETATGEPWQEALGPGWTVLKPRLQELSEQLSEPLRALDELTDAEGERLLGLSGELLQQAQRRRCSVPFVPPSVAIQPRLDALSAAQGLAVVRGNRMCHLLGAEVSKGNALAALKQRLHEPDVKVLALGDSPNDLPLLEVADLAVVVPGAEGPHPRLRLGVESGRFELARAPHAEGWAEAVERLLPIK</sequence>
<evidence type="ECO:0000313" key="4">
    <source>
        <dbReference type="EMBL" id="CAE08949.1"/>
    </source>
</evidence>
<dbReference type="Gene3D" id="3.30.980.20">
    <property type="entry name" value="Putative mannosyl-3-phosphoglycerate phosphatase, domain 2"/>
    <property type="match status" value="1"/>
</dbReference>
<dbReference type="InterPro" id="IPR036412">
    <property type="entry name" value="HAD-like_sf"/>
</dbReference>
<organism evidence="4 5">
    <name type="scientific">Parasynechococcus marenigrum (strain WH8102)</name>
    <dbReference type="NCBI Taxonomy" id="84588"/>
    <lineage>
        <taxon>Bacteria</taxon>
        <taxon>Bacillati</taxon>
        <taxon>Cyanobacteriota</taxon>
        <taxon>Cyanophyceae</taxon>
        <taxon>Synechococcales</taxon>
        <taxon>Prochlorococcaceae</taxon>
        <taxon>Parasynechococcus</taxon>
        <taxon>Parasynechococcus marenigrum</taxon>
    </lineage>
</organism>
<evidence type="ECO:0008006" key="6">
    <source>
        <dbReference type="Google" id="ProtNLM"/>
    </source>
</evidence>
<dbReference type="InterPro" id="IPR006381">
    <property type="entry name" value="HAD-SF-IIB-MPGP"/>
</dbReference>
<dbReference type="SUPFAM" id="SSF56784">
    <property type="entry name" value="HAD-like"/>
    <property type="match status" value="1"/>
</dbReference>
<dbReference type="KEGG" id="syw:SYNW2434"/>
<dbReference type="PANTHER" id="PTHR10000">
    <property type="entry name" value="PHOSPHOSERINE PHOSPHATASE"/>
    <property type="match status" value="1"/>
</dbReference>
<keyword evidence="2" id="KW-0378">Hydrolase</keyword>
<gene>
    <name evidence="4" type="ordered locus">SYNW2434</name>
</gene>
<dbReference type="NCBIfam" id="NF001217">
    <property type="entry name" value="PRK00192.1-4"/>
    <property type="match status" value="1"/>
</dbReference>
<dbReference type="HOGENOM" id="CLU_063016_0_0_3"/>